<reference evidence="1" key="1">
    <citation type="submission" date="2020-08" db="EMBL/GenBank/DDBJ databases">
        <title>Multicomponent nature underlies the extraordinary mechanical properties of spider dragline silk.</title>
        <authorList>
            <person name="Kono N."/>
            <person name="Nakamura H."/>
            <person name="Mori M."/>
            <person name="Yoshida Y."/>
            <person name="Ohtoshi R."/>
            <person name="Malay A.D."/>
            <person name="Moran D.A.P."/>
            <person name="Tomita M."/>
            <person name="Numata K."/>
            <person name="Arakawa K."/>
        </authorList>
    </citation>
    <scope>NUCLEOTIDE SEQUENCE</scope>
</reference>
<name>A0A8X6SVR1_TRICX</name>
<protein>
    <submittedName>
        <fullName evidence="1">Uncharacterized protein</fullName>
    </submittedName>
</protein>
<dbReference type="AlphaFoldDB" id="A0A8X6SVR1"/>
<accession>A0A8X6SVR1</accession>
<proteinExistence type="predicted"/>
<keyword evidence="2" id="KW-1185">Reference proteome</keyword>
<gene>
    <name evidence="1" type="ORF">TNCV_1121431</name>
</gene>
<sequence length="164" mass="18557">MATSSFMSHNYSSSQSEVPKDHYTLFHPGKHDTDFLSRNETIEWNNEKINYTRAFGDVILNHGRVTWTIPGLAPPSPNTNGRTFQLSTDLTCIAALLGGWYWARTHAMIRYRNPLMFPSHLFEQPNGHGRDRRVRVSSSGATKNSLTGAHFKCIQNESPDFGMV</sequence>
<comment type="caution">
    <text evidence="1">The sequence shown here is derived from an EMBL/GenBank/DDBJ whole genome shotgun (WGS) entry which is preliminary data.</text>
</comment>
<dbReference type="EMBL" id="BMAU01021356">
    <property type="protein sequence ID" value="GFY20909.1"/>
    <property type="molecule type" value="Genomic_DNA"/>
</dbReference>
<evidence type="ECO:0000313" key="1">
    <source>
        <dbReference type="EMBL" id="GFY20909.1"/>
    </source>
</evidence>
<evidence type="ECO:0000313" key="2">
    <source>
        <dbReference type="Proteomes" id="UP000887159"/>
    </source>
</evidence>
<organism evidence="1 2">
    <name type="scientific">Trichonephila clavipes</name>
    <name type="common">Golden silk orbweaver</name>
    <name type="synonym">Nephila clavipes</name>
    <dbReference type="NCBI Taxonomy" id="2585209"/>
    <lineage>
        <taxon>Eukaryota</taxon>
        <taxon>Metazoa</taxon>
        <taxon>Ecdysozoa</taxon>
        <taxon>Arthropoda</taxon>
        <taxon>Chelicerata</taxon>
        <taxon>Arachnida</taxon>
        <taxon>Araneae</taxon>
        <taxon>Araneomorphae</taxon>
        <taxon>Entelegynae</taxon>
        <taxon>Araneoidea</taxon>
        <taxon>Nephilidae</taxon>
        <taxon>Trichonephila</taxon>
    </lineage>
</organism>
<dbReference type="Proteomes" id="UP000887159">
    <property type="component" value="Unassembled WGS sequence"/>
</dbReference>